<organism evidence="1 2">
    <name type="scientific">Steinernema hermaphroditum</name>
    <dbReference type="NCBI Taxonomy" id="289476"/>
    <lineage>
        <taxon>Eukaryota</taxon>
        <taxon>Metazoa</taxon>
        <taxon>Ecdysozoa</taxon>
        <taxon>Nematoda</taxon>
        <taxon>Chromadorea</taxon>
        <taxon>Rhabditida</taxon>
        <taxon>Tylenchina</taxon>
        <taxon>Panagrolaimomorpha</taxon>
        <taxon>Strongyloidoidea</taxon>
        <taxon>Steinernematidae</taxon>
        <taxon>Steinernema</taxon>
    </lineage>
</organism>
<protein>
    <submittedName>
        <fullName evidence="1">Uncharacterized protein</fullName>
    </submittedName>
</protein>
<dbReference type="Proteomes" id="UP001175271">
    <property type="component" value="Unassembled WGS sequence"/>
</dbReference>
<name>A0AA39IMD6_9BILA</name>
<evidence type="ECO:0000313" key="1">
    <source>
        <dbReference type="EMBL" id="KAK0426981.1"/>
    </source>
</evidence>
<comment type="caution">
    <text evidence="1">The sequence shown here is derived from an EMBL/GenBank/DDBJ whole genome shotgun (WGS) entry which is preliminary data.</text>
</comment>
<evidence type="ECO:0000313" key="2">
    <source>
        <dbReference type="Proteomes" id="UP001175271"/>
    </source>
</evidence>
<dbReference type="AlphaFoldDB" id="A0AA39IMD6"/>
<keyword evidence="2" id="KW-1185">Reference proteome</keyword>
<proteinExistence type="predicted"/>
<sequence>MASESHFIWTVIRIEWNIQRGTPVGAAERSHSGVHPSSTGRLTMFQFLVITYFVYRIYQLALLPDAGERTVSASDSHAEKS</sequence>
<gene>
    <name evidence="1" type="ORF">QR680_010001</name>
</gene>
<dbReference type="EMBL" id="JAUCMV010000001">
    <property type="protein sequence ID" value="KAK0426981.1"/>
    <property type="molecule type" value="Genomic_DNA"/>
</dbReference>
<accession>A0AA39IMD6</accession>
<reference evidence="1" key="1">
    <citation type="submission" date="2023-06" db="EMBL/GenBank/DDBJ databases">
        <title>Genomic analysis of the entomopathogenic nematode Steinernema hermaphroditum.</title>
        <authorList>
            <person name="Schwarz E.M."/>
            <person name="Heppert J.K."/>
            <person name="Baniya A."/>
            <person name="Schwartz H.T."/>
            <person name="Tan C.-H."/>
            <person name="Antoshechkin I."/>
            <person name="Sternberg P.W."/>
            <person name="Goodrich-Blair H."/>
            <person name="Dillman A.R."/>
        </authorList>
    </citation>
    <scope>NUCLEOTIDE SEQUENCE</scope>
    <source>
        <strain evidence="1">PS9179</strain>
        <tissue evidence="1">Whole animal</tissue>
    </source>
</reference>